<comment type="caution">
    <text evidence="1">The sequence shown here is derived from an EMBL/GenBank/DDBJ whole genome shotgun (WGS) entry which is preliminary data.</text>
</comment>
<proteinExistence type="predicted"/>
<dbReference type="Proteomes" id="UP000789920">
    <property type="component" value="Unassembled WGS sequence"/>
</dbReference>
<evidence type="ECO:0000313" key="1">
    <source>
        <dbReference type="EMBL" id="CAG8737678.1"/>
    </source>
</evidence>
<feature type="non-terminal residue" evidence="1">
    <location>
        <position position="1"/>
    </location>
</feature>
<reference evidence="1" key="1">
    <citation type="submission" date="2021-06" db="EMBL/GenBank/DDBJ databases">
        <authorList>
            <person name="Kallberg Y."/>
            <person name="Tangrot J."/>
            <person name="Rosling A."/>
        </authorList>
    </citation>
    <scope>NUCLEOTIDE SEQUENCE</scope>
    <source>
        <strain evidence="1">MA461A</strain>
    </source>
</reference>
<organism evidence="1 2">
    <name type="scientific">Racocetra persica</name>
    <dbReference type="NCBI Taxonomy" id="160502"/>
    <lineage>
        <taxon>Eukaryota</taxon>
        <taxon>Fungi</taxon>
        <taxon>Fungi incertae sedis</taxon>
        <taxon>Mucoromycota</taxon>
        <taxon>Glomeromycotina</taxon>
        <taxon>Glomeromycetes</taxon>
        <taxon>Diversisporales</taxon>
        <taxon>Gigasporaceae</taxon>
        <taxon>Racocetra</taxon>
    </lineage>
</organism>
<keyword evidence="2" id="KW-1185">Reference proteome</keyword>
<protein>
    <submittedName>
        <fullName evidence="1">36251_t:CDS:1</fullName>
    </submittedName>
</protein>
<sequence>PVIKIIEDTSSPESTNGSSPNDKHDFQPSEIEPNDEQDLQPSEIEPNDKQNLQSSEIEPNNKQNQLSVDDSYVSLDETEARLNRYAKAAGFSLR</sequence>
<accession>A0ACA9Q6F3</accession>
<gene>
    <name evidence="1" type="ORF">RPERSI_LOCUS12826</name>
</gene>
<evidence type="ECO:0000313" key="2">
    <source>
        <dbReference type="Proteomes" id="UP000789920"/>
    </source>
</evidence>
<dbReference type="EMBL" id="CAJVQC010027838">
    <property type="protein sequence ID" value="CAG8737678.1"/>
    <property type="molecule type" value="Genomic_DNA"/>
</dbReference>
<name>A0ACA9Q6F3_9GLOM</name>